<organism evidence="9 10">
    <name type="scientific">Pseudoduganella namucuonensis</name>
    <dbReference type="NCBI Taxonomy" id="1035707"/>
    <lineage>
        <taxon>Bacteria</taxon>
        <taxon>Pseudomonadati</taxon>
        <taxon>Pseudomonadota</taxon>
        <taxon>Betaproteobacteria</taxon>
        <taxon>Burkholderiales</taxon>
        <taxon>Oxalobacteraceae</taxon>
        <taxon>Telluria group</taxon>
        <taxon>Pseudoduganella</taxon>
    </lineage>
</organism>
<evidence type="ECO:0000256" key="1">
    <source>
        <dbReference type="ARBA" id="ARBA00004651"/>
    </source>
</evidence>
<evidence type="ECO:0000256" key="6">
    <source>
        <dbReference type="ARBA" id="ARBA00023136"/>
    </source>
</evidence>
<feature type="domain" description="ABC3 transporter permease C-terminal" evidence="8">
    <location>
        <begin position="288"/>
        <end position="408"/>
    </location>
</feature>
<dbReference type="STRING" id="1035707.SAMN05216552_1004179"/>
<dbReference type="GO" id="GO:0098797">
    <property type="term" value="C:plasma membrane protein complex"/>
    <property type="evidence" value="ECO:0007669"/>
    <property type="project" value="TreeGrafter"/>
</dbReference>
<proteinExistence type="inferred from homology"/>
<dbReference type="OrthoDB" id="9770036at2"/>
<sequence length="416" mass="44536">MRTWLRLAARNLFRNGRRSLVTVAAIGLGFVAVNTLGGFTAYIFSSLEDSYIYGEGNGHLTVYKAGFLRQGKLDPARYLLAPAELARARDTLLGDPEVLLATPALHIAGLLSNGQVSTIFVAAGRVPSDVAAIMEQAPNGADRVRQYDGEALDDARRDGIGVSRGLARQLNLELGGAAVAMAPTVSGQINALDVRLAQLVDAPVEALEDKLAAVPLAFAQGLYDTGGADRVTVLLRAGADADAARDRLAGALAAAGLEVELRTWREQAPFYTKVKKMFDVIFLITFQIVFTIVVMSVLNTVGMAVMERTREIGTLRALGVRRGGIVGLFALESALLGAAGALFGMAVLLLQLYLLRLLEPTWVPPQITREVPLRIYLVGWHWLASVLLLLLLSLAAAVAPARKAARMDIPRALGYT</sequence>
<evidence type="ECO:0000313" key="10">
    <source>
        <dbReference type="Proteomes" id="UP000199391"/>
    </source>
</evidence>
<keyword evidence="6 7" id="KW-0472">Membrane</keyword>
<comment type="similarity">
    <text evidence="2">Belongs to the ABC-4 integral membrane protein family. LolC/E subfamily.</text>
</comment>
<feature type="transmembrane region" description="Helical" evidence="7">
    <location>
        <begin position="20"/>
        <end position="44"/>
    </location>
</feature>
<evidence type="ECO:0000256" key="4">
    <source>
        <dbReference type="ARBA" id="ARBA00022692"/>
    </source>
</evidence>
<evidence type="ECO:0000313" key="9">
    <source>
        <dbReference type="EMBL" id="SFU53133.1"/>
    </source>
</evidence>
<dbReference type="InterPro" id="IPR003838">
    <property type="entry name" value="ABC3_permease_C"/>
</dbReference>
<reference evidence="10" key="1">
    <citation type="submission" date="2016-10" db="EMBL/GenBank/DDBJ databases">
        <authorList>
            <person name="Varghese N."/>
            <person name="Submissions S."/>
        </authorList>
    </citation>
    <scope>NUCLEOTIDE SEQUENCE [LARGE SCALE GENOMIC DNA]</scope>
    <source>
        <strain evidence="10">CGMCC 1.11014</strain>
    </source>
</reference>
<dbReference type="AlphaFoldDB" id="A0A1I7GXI5"/>
<dbReference type="EMBL" id="FPBO01000004">
    <property type="protein sequence ID" value="SFU53133.1"/>
    <property type="molecule type" value="Genomic_DNA"/>
</dbReference>
<evidence type="ECO:0000259" key="8">
    <source>
        <dbReference type="Pfam" id="PF02687"/>
    </source>
</evidence>
<dbReference type="Proteomes" id="UP000199391">
    <property type="component" value="Unassembled WGS sequence"/>
</dbReference>
<keyword evidence="3" id="KW-1003">Cell membrane</keyword>
<dbReference type="PANTHER" id="PTHR30489:SF0">
    <property type="entry name" value="LIPOPROTEIN-RELEASING SYSTEM TRANSMEMBRANE PROTEIN LOLE"/>
    <property type="match status" value="1"/>
</dbReference>
<dbReference type="InterPro" id="IPR051447">
    <property type="entry name" value="Lipoprotein-release_system"/>
</dbReference>
<evidence type="ECO:0000256" key="7">
    <source>
        <dbReference type="SAM" id="Phobius"/>
    </source>
</evidence>
<dbReference type="Pfam" id="PF02687">
    <property type="entry name" value="FtsX"/>
    <property type="match status" value="1"/>
</dbReference>
<protein>
    <submittedName>
        <fullName evidence="9">Putative ABC transport system permease protein</fullName>
    </submittedName>
</protein>
<evidence type="ECO:0000256" key="5">
    <source>
        <dbReference type="ARBA" id="ARBA00022989"/>
    </source>
</evidence>
<feature type="transmembrane region" description="Helical" evidence="7">
    <location>
        <begin position="280"/>
        <end position="305"/>
    </location>
</feature>
<keyword evidence="4 7" id="KW-0812">Transmembrane</keyword>
<keyword evidence="5 7" id="KW-1133">Transmembrane helix</keyword>
<dbReference type="RefSeq" id="WP_093554672.1">
    <property type="nucleotide sequence ID" value="NZ_FPBO01000004.1"/>
</dbReference>
<accession>A0A1I7GXI5</accession>
<keyword evidence="10" id="KW-1185">Reference proteome</keyword>
<gene>
    <name evidence="9" type="ORF">SAMN05216552_1004179</name>
</gene>
<dbReference type="GO" id="GO:0044874">
    <property type="term" value="P:lipoprotein localization to outer membrane"/>
    <property type="evidence" value="ECO:0007669"/>
    <property type="project" value="TreeGrafter"/>
</dbReference>
<feature type="transmembrane region" description="Helical" evidence="7">
    <location>
        <begin position="375"/>
        <end position="399"/>
    </location>
</feature>
<evidence type="ECO:0000256" key="2">
    <source>
        <dbReference type="ARBA" id="ARBA00005236"/>
    </source>
</evidence>
<dbReference type="PANTHER" id="PTHR30489">
    <property type="entry name" value="LIPOPROTEIN-RELEASING SYSTEM TRANSMEMBRANE PROTEIN LOLE"/>
    <property type="match status" value="1"/>
</dbReference>
<name>A0A1I7GXI5_9BURK</name>
<feature type="transmembrane region" description="Helical" evidence="7">
    <location>
        <begin position="326"/>
        <end position="355"/>
    </location>
</feature>
<evidence type="ECO:0000256" key="3">
    <source>
        <dbReference type="ARBA" id="ARBA00022475"/>
    </source>
</evidence>
<comment type="subcellular location">
    <subcellularLocation>
        <location evidence="1">Cell membrane</location>
        <topology evidence="1">Multi-pass membrane protein</topology>
    </subcellularLocation>
</comment>